<dbReference type="PROSITE" id="PS51257">
    <property type="entry name" value="PROKAR_LIPOPROTEIN"/>
    <property type="match status" value="1"/>
</dbReference>
<sequence>MEQQKLPNATIALILGIISFIACCCSTGIGGLIFSGIALFLVKKDTKLYAENPELYSNFSQLKTAKTIAIIGLVLAALTLVWGVYQIMSVGGWDAYMEQQKEIFEQLGIGS</sequence>
<organism evidence="2 4">
    <name type="scientific">Jejuia pallidilutea</name>
    <dbReference type="NCBI Taxonomy" id="504487"/>
    <lineage>
        <taxon>Bacteria</taxon>
        <taxon>Pseudomonadati</taxon>
        <taxon>Bacteroidota</taxon>
        <taxon>Flavobacteriia</taxon>
        <taxon>Flavobacteriales</taxon>
        <taxon>Flavobacteriaceae</taxon>
        <taxon>Jejuia</taxon>
    </lineage>
</organism>
<evidence type="ECO:0000313" key="4">
    <source>
        <dbReference type="Proteomes" id="UP000029646"/>
    </source>
</evidence>
<keyword evidence="1" id="KW-1133">Transmembrane helix</keyword>
<keyword evidence="1" id="KW-0812">Transmembrane</keyword>
<keyword evidence="1" id="KW-0472">Membrane</keyword>
<dbReference type="NCBIfam" id="NF040945">
    <property type="entry name" value="CCC_membrane"/>
    <property type="match status" value="1"/>
</dbReference>
<evidence type="ECO:0000313" key="3">
    <source>
        <dbReference type="EMBL" id="GAL90044.1"/>
    </source>
</evidence>
<gene>
    <name evidence="2" type="ORF">JCM19302_2979</name>
    <name evidence="3" type="ORF">JCM19538_784</name>
</gene>
<feature type="transmembrane region" description="Helical" evidence="1">
    <location>
        <begin position="68"/>
        <end position="88"/>
    </location>
</feature>
<feature type="transmembrane region" description="Helical" evidence="1">
    <location>
        <begin position="12"/>
        <end position="42"/>
    </location>
</feature>
<evidence type="ECO:0000313" key="5">
    <source>
        <dbReference type="Proteomes" id="UP000030184"/>
    </source>
</evidence>
<dbReference type="AlphaFoldDB" id="A0A090W6H1"/>
<dbReference type="RefSeq" id="WP_042248393.1">
    <property type="nucleotide sequence ID" value="NZ_BBNS01000009.1"/>
</dbReference>
<dbReference type="Proteomes" id="UP000030184">
    <property type="component" value="Unassembled WGS sequence"/>
</dbReference>
<comment type="caution">
    <text evidence="2">The sequence shown here is derived from an EMBL/GenBank/DDBJ whole genome shotgun (WGS) entry which is preliminary data.</text>
</comment>
<dbReference type="Proteomes" id="UP000029646">
    <property type="component" value="Unassembled WGS sequence"/>
</dbReference>
<name>A0A090W6H1_9FLAO</name>
<evidence type="ECO:0000256" key="1">
    <source>
        <dbReference type="SAM" id="Phobius"/>
    </source>
</evidence>
<dbReference type="EMBL" id="BBNS01000009">
    <property type="protein sequence ID" value="GAL71024.1"/>
    <property type="molecule type" value="Genomic_DNA"/>
</dbReference>
<reference evidence="5" key="1">
    <citation type="journal article" date="2014" name="Genome Announc.">
        <title>Draft Genome Sequence of Marine Flavobacterium Jejuia pallidilutea Strain 11shimoA1 and Pigmentation Mutants.</title>
        <authorList>
            <person name="Takatani N."/>
            <person name="Nakanishi M."/>
            <person name="Meirelles P."/>
            <person name="Mino S."/>
            <person name="Suda W."/>
            <person name="Oshima K."/>
            <person name="Hattori M."/>
            <person name="Ohkuma M."/>
            <person name="Hosokawa M."/>
            <person name="Miyashita K."/>
            <person name="Thompson F.L."/>
            <person name="Niwa A."/>
            <person name="Sawabe T."/>
            <person name="Sawabe T."/>
        </authorList>
    </citation>
    <scope>NUCLEOTIDE SEQUENCE [LARGE SCALE GENOMIC DNA]</scope>
    <source>
        <strain evidence="5">JCM 19538</strain>
    </source>
</reference>
<keyword evidence="5" id="KW-1185">Reference proteome</keyword>
<accession>A0A090W6H1</accession>
<dbReference type="Pfam" id="PF07666">
    <property type="entry name" value="MpPF26"/>
    <property type="match status" value="1"/>
</dbReference>
<dbReference type="EMBL" id="BBNY01000068">
    <property type="protein sequence ID" value="GAL90044.1"/>
    <property type="molecule type" value="Genomic_DNA"/>
</dbReference>
<dbReference type="InterPro" id="IPR011655">
    <property type="entry name" value="MpPF26"/>
</dbReference>
<protein>
    <recommendedName>
        <fullName evidence="6">DUF4190 domain-containing protein</fullName>
    </recommendedName>
</protein>
<evidence type="ECO:0008006" key="6">
    <source>
        <dbReference type="Google" id="ProtNLM"/>
    </source>
</evidence>
<dbReference type="OrthoDB" id="1099888at2"/>
<evidence type="ECO:0000313" key="2">
    <source>
        <dbReference type="EMBL" id="GAL71024.1"/>
    </source>
</evidence>
<proteinExistence type="predicted"/>